<proteinExistence type="predicted"/>
<dbReference type="RefSeq" id="WP_103964840.1">
    <property type="nucleotide sequence ID" value="NZ_FNVT01000048.1"/>
</dbReference>
<organism evidence="1 2">
    <name type="scientific">Nonomuraea solani</name>
    <dbReference type="NCBI Taxonomy" id="1144553"/>
    <lineage>
        <taxon>Bacteria</taxon>
        <taxon>Bacillati</taxon>
        <taxon>Actinomycetota</taxon>
        <taxon>Actinomycetes</taxon>
        <taxon>Streptosporangiales</taxon>
        <taxon>Streptosporangiaceae</taxon>
        <taxon>Nonomuraea</taxon>
    </lineage>
</organism>
<dbReference type="EMBL" id="FNVT01000048">
    <property type="protein sequence ID" value="SEH03920.1"/>
    <property type="molecule type" value="Genomic_DNA"/>
</dbReference>
<evidence type="ECO:0000313" key="1">
    <source>
        <dbReference type="EMBL" id="SEH03920.1"/>
    </source>
</evidence>
<name>A0A1H6F1A1_9ACTN</name>
<keyword evidence="2" id="KW-1185">Reference proteome</keyword>
<accession>A0A1H6F1A1</accession>
<reference evidence="1 2" key="1">
    <citation type="submission" date="2016-10" db="EMBL/GenBank/DDBJ databases">
        <authorList>
            <person name="de Groot N.N."/>
        </authorList>
    </citation>
    <scope>NUCLEOTIDE SEQUENCE [LARGE SCALE GENOMIC DNA]</scope>
    <source>
        <strain evidence="1 2">CGMCC 4.7037</strain>
    </source>
</reference>
<sequence>MAVGEYVPNKFIWLLDNVELVGTVYAIASTEDGGHGDDFAVLPDPNYRHLIHYFRGNNPLPWASETEPGVMHLETYPLDFSAINRYERWVPPQKPDGQRFQVQADDGTSRDLQVGDHVRVTGRWVIDHHPEYCSLPAIRIPPESSRCRSRGWLRVGQTHTELHPFDWQDIRLVGSPSPGDATRCLLSLAAPLYEQQYVGNWKWAANEFAGVSGKVFIDDSEPNFHSTVSASITLDAPPLPNLPATSLRRLRWTETVFKLGTGMNLGQIRSVTPRESSIDVQVTIAATGTTDGRPSILGPARDRWVAQLEYAVFWMLAGNEISCITRSSGGGFPPQPGPLIGVGGLFPNGERWWLRLADAVRALQEGHRFFMRVGLGTPVNIVVKGSGTRTTLGTDSPSGRPDPFLDLPACPDPPIIG</sequence>
<dbReference type="AlphaFoldDB" id="A0A1H6F1A1"/>
<gene>
    <name evidence="1" type="ORF">SAMN05444920_14812</name>
</gene>
<protein>
    <submittedName>
        <fullName evidence="1">Uncharacterized protein</fullName>
    </submittedName>
</protein>
<evidence type="ECO:0000313" key="2">
    <source>
        <dbReference type="Proteomes" id="UP000236732"/>
    </source>
</evidence>
<dbReference type="Proteomes" id="UP000236732">
    <property type="component" value="Unassembled WGS sequence"/>
</dbReference>